<evidence type="ECO:0000259" key="2">
    <source>
        <dbReference type="Pfam" id="PF22936"/>
    </source>
</evidence>
<dbReference type="AlphaFoldDB" id="A0A485L7G2"/>
<protein>
    <submittedName>
        <fullName evidence="4">Aste57867_16617 protein</fullName>
    </submittedName>
</protein>
<evidence type="ECO:0000313" key="3">
    <source>
        <dbReference type="EMBL" id="KAF0692295.1"/>
    </source>
</evidence>
<evidence type="ECO:0000313" key="5">
    <source>
        <dbReference type="Proteomes" id="UP000332933"/>
    </source>
</evidence>
<keyword evidence="5" id="KW-1185">Reference proteome</keyword>
<evidence type="ECO:0000256" key="1">
    <source>
        <dbReference type="SAM" id="MobiDB-lite"/>
    </source>
</evidence>
<sequence>MDLRREATSRDGVPPWKLHSHAPPQHFPRVAAPSAPVPSAPDAPNPIDSVAPFAPTPRLLHDTSASAPLALASLATIAPDALPSSPSIGSVSNALSTSNVFAPAALVQFVSAPDAPPVLTLSSSNSCPFAITVLGFYRASSAPPFPLRAGRFDAAIPCLKDACRTQGVEHSSESHGLIQIALRFHSRHHRLLPAFPSWKLHCRMSALLLHLSIDPTYPTDIWRLDKNCPFPLAVLAVCGPPPLYVKPNFSGKSRLEFTQYLCTLPLYPAERLVGLGAIVPMQHLIDRGLLNIESGACATPANLLNADYRDPVHLTFQLSPVVVDSRMPHPPFHICPNAFVTWAFLPIHDQSCTPPDRHPTMKDHWIIDSGATASTTPTRTFFSKYVPCKQSLRVADGKMLAVIGYGELCLRFNLSEPDPPAQVRKGNVLFTFGLHCPDLKFNLLSVHHALADGFQVTFPTRHACVLSRLRAAC</sequence>
<reference evidence="3" key="2">
    <citation type="submission" date="2019-06" db="EMBL/GenBank/DDBJ databases">
        <title>Genomics analysis of Aphanomyces spp. identifies a new class of oomycete effector associated with host adaptation.</title>
        <authorList>
            <person name="Gaulin E."/>
        </authorList>
    </citation>
    <scope>NUCLEOTIDE SEQUENCE</scope>
    <source>
        <strain evidence="3">CBS 578.67</strain>
    </source>
</reference>
<reference evidence="4 5" key="1">
    <citation type="submission" date="2019-03" db="EMBL/GenBank/DDBJ databases">
        <authorList>
            <person name="Gaulin E."/>
            <person name="Dumas B."/>
        </authorList>
    </citation>
    <scope>NUCLEOTIDE SEQUENCE [LARGE SCALE GENOMIC DNA]</scope>
    <source>
        <strain evidence="4">CBS 568.67</strain>
    </source>
</reference>
<name>A0A485L7G2_9STRA</name>
<feature type="region of interest" description="Disordered" evidence="1">
    <location>
        <begin position="1"/>
        <end position="50"/>
    </location>
</feature>
<dbReference type="EMBL" id="CAADRA010005926">
    <property type="protein sequence ID" value="VFT93388.1"/>
    <property type="molecule type" value="Genomic_DNA"/>
</dbReference>
<dbReference type="OrthoDB" id="1937754at2759"/>
<gene>
    <name evidence="4" type="primary">Aste57867_16617</name>
    <name evidence="3" type="ORF">As57867_016560</name>
    <name evidence="4" type="ORF">ASTE57867_16617</name>
</gene>
<feature type="compositionally biased region" description="Pro residues" evidence="1">
    <location>
        <begin position="35"/>
        <end position="44"/>
    </location>
</feature>
<proteinExistence type="predicted"/>
<evidence type="ECO:0000313" key="4">
    <source>
        <dbReference type="EMBL" id="VFT93388.1"/>
    </source>
</evidence>
<accession>A0A485L7G2</accession>
<organism evidence="4 5">
    <name type="scientific">Aphanomyces stellatus</name>
    <dbReference type="NCBI Taxonomy" id="120398"/>
    <lineage>
        <taxon>Eukaryota</taxon>
        <taxon>Sar</taxon>
        <taxon>Stramenopiles</taxon>
        <taxon>Oomycota</taxon>
        <taxon>Saprolegniomycetes</taxon>
        <taxon>Saprolegniales</taxon>
        <taxon>Verrucalvaceae</taxon>
        <taxon>Aphanomyces</taxon>
    </lineage>
</organism>
<dbReference type="EMBL" id="VJMH01005905">
    <property type="protein sequence ID" value="KAF0692295.1"/>
    <property type="molecule type" value="Genomic_DNA"/>
</dbReference>
<dbReference type="Proteomes" id="UP000332933">
    <property type="component" value="Unassembled WGS sequence"/>
</dbReference>
<dbReference type="InterPro" id="IPR054722">
    <property type="entry name" value="PolX-like_BBD"/>
</dbReference>
<dbReference type="Pfam" id="PF22936">
    <property type="entry name" value="Pol_BBD"/>
    <property type="match status" value="1"/>
</dbReference>
<feature type="domain" description="Retrovirus-related Pol polyprotein from transposon TNT 1-94-like beta-barrel" evidence="2">
    <location>
        <begin position="365"/>
        <end position="453"/>
    </location>
</feature>